<dbReference type="EMBL" id="CP072793">
    <property type="protein sequence ID" value="QTR52288.1"/>
    <property type="molecule type" value="Genomic_DNA"/>
</dbReference>
<keyword evidence="2" id="KW-1185">Reference proteome</keyword>
<dbReference type="RefSeq" id="WP_210217840.1">
    <property type="nucleotide sequence ID" value="NZ_CP072793.1"/>
</dbReference>
<sequence length="57" mass="6539">MTEATEKPTSPYPLRMADDVKAWIKQRAKGNDRTVHAELNRILKEVMEADEQKKQAA</sequence>
<accession>A0A975F742</accession>
<evidence type="ECO:0008006" key="3">
    <source>
        <dbReference type="Google" id="ProtNLM"/>
    </source>
</evidence>
<dbReference type="InterPro" id="IPR010985">
    <property type="entry name" value="Ribbon_hlx_hlx"/>
</dbReference>
<evidence type="ECO:0000313" key="2">
    <source>
        <dbReference type="Proteomes" id="UP000672009"/>
    </source>
</evidence>
<dbReference type="Proteomes" id="UP000672009">
    <property type="component" value="Chromosome"/>
</dbReference>
<protein>
    <recommendedName>
        <fullName evidence="3">Arc-like DNA binding domain-containing protein</fullName>
    </recommendedName>
</protein>
<dbReference type="AlphaFoldDB" id="A0A975F742"/>
<dbReference type="KEGG" id="tun:J9260_11120"/>
<evidence type="ECO:0000313" key="1">
    <source>
        <dbReference type="EMBL" id="QTR52288.1"/>
    </source>
</evidence>
<dbReference type="SUPFAM" id="SSF47598">
    <property type="entry name" value="Ribbon-helix-helix"/>
    <property type="match status" value="1"/>
</dbReference>
<dbReference type="Gene3D" id="1.10.1220.10">
    <property type="entry name" value="Met repressor-like"/>
    <property type="match status" value="1"/>
</dbReference>
<dbReference type="GO" id="GO:0006355">
    <property type="term" value="P:regulation of DNA-templated transcription"/>
    <property type="evidence" value="ECO:0007669"/>
    <property type="project" value="InterPro"/>
</dbReference>
<dbReference type="InterPro" id="IPR013321">
    <property type="entry name" value="Arc_rbn_hlx_hlx"/>
</dbReference>
<gene>
    <name evidence="1" type="ORF">J9260_11120</name>
</gene>
<reference evidence="1" key="1">
    <citation type="submission" date="2021-04" db="EMBL/GenBank/DDBJ databases">
        <title>Genomics, taxonomy and metabolism of representatives of sulfur bacteria of the genus Thiothrix: Thiothrix fructosivorans QT, Thiothrix unzii A1T and three new species, Thiothrix subterranea sp. nov., Thiothrix litoralis sp. nov. and 'Candidatus Thiothrix anitrata' sp. nov.</title>
        <authorList>
            <person name="Ravin N.V."/>
            <person name="Smolyakov D."/>
            <person name="Rudenko T.S."/>
            <person name="Mardanov A.V."/>
            <person name="Beletsky A.V."/>
            <person name="Markov N.D."/>
            <person name="Fomenkov A.I."/>
            <person name="Roberts R.J."/>
            <person name="Karnachuk O.V."/>
            <person name="Novikov A."/>
            <person name="Grabovich M.Y."/>
        </authorList>
    </citation>
    <scope>NUCLEOTIDE SEQUENCE</scope>
    <source>
        <strain evidence="1">A1</strain>
    </source>
</reference>
<organism evidence="1 2">
    <name type="scientific">Thiothrix unzii</name>
    <dbReference type="NCBI Taxonomy" id="111769"/>
    <lineage>
        <taxon>Bacteria</taxon>
        <taxon>Pseudomonadati</taxon>
        <taxon>Pseudomonadota</taxon>
        <taxon>Gammaproteobacteria</taxon>
        <taxon>Thiotrichales</taxon>
        <taxon>Thiotrichaceae</taxon>
        <taxon>Thiothrix</taxon>
    </lineage>
</organism>
<name>A0A975F742_9GAMM</name>
<proteinExistence type="predicted"/>